<dbReference type="OrthoDB" id="712316at2"/>
<reference evidence="1 2" key="1">
    <citation type="journal article" date="2011" name="Stand. Genomic Sci.">
        <title>Complete genome sequence of Haliscomenobacter hydrossis type strain (O).</title>
        <authorList>
            <consortium name="US DOE Joint Genome Institute (JGI-PGF)"/>
            <person name="Daligault H."/>
            <person name="Lapidus A."/>
            <person name="Zeytun A."/>
            <person name="Nolan M."/>
            <person name="Lucas S."/>
            <person name="Del Rio T.G."/>
            <person name="Tice H."/>
            <person name="Cheng J.F."/>
            <person name="Tapia R."/>
            <person name="Han C."/>
            <person name="Goodwin L."/>
            <person name="Pitluck S."/>
            <person name="Liolios K."/>
            <person name="Pagani I."/>
            <person name="Ivanova N."/>
            <person name="Huntemann M."/>
            <person name="Mavromatis K."/>
            <person name="Mikhailova N."/>
            <person name="Pati A."/>
            <person name="Chen A."/>
            <person name="Palaniappan K."/>
            <person name="Land M."/>
            <person name="Hauser L."/>
            <person name="Brambilla E.M."/>
            <person name="Rohde M."/>
            <person name="Verbarg S."/>
            <person name="Goker M."/>
            <person name="Bristow J."/>
            <person name="Eisen J.A."/>
            <person name="Markowitz V."/>
            <person name="Hugenholtz P."/>
            <person name="Kyrpides N.C."/>
            <person name="Klenk H.P."/>
            <person name="Woyke T."/>
        </authorList>
    </citation>
    <scope>NUCLEOTIDE SEQUENCE [LARGE SCALE GENOMIC DNA]</scope>
    <source>
        <strain evidence="2">ATCC 27775 / DSM 1100 / LMG 10767 / O</strain>
    </source>
</reference>
<keyword evidence="2" id="KW-1185">Reference proteome</keyword>
<evidence type="ECO:0000313" key="2">
    <source>
        <dbReference type="Proteomes" id="UP000008461"/>
    </source>
</evidence>
<name>F4L280_HALH1</name>
<dbReference type="RefSeq" id="WP_013766226.1">
    <property type="nucleotide sequence ID" value="NC_015510.1"/>
</dbReference>
<gene>
    <name evidence="1" type="ordered locus">Halhy_3835</name>
</gene>
<dbReference type="STRING" id="760192.Halhy_3835"/>
<accession>F4L280</accession>
<dbReference type="Proteomes" id="UP000008461">
    <property type="component" value="Chromosome"/>
</dbReference>
<reference key="2">
    <citation type="submission" date="2011-04" db="EMBL/GenBank/DDBJ databases">
        <title>Complete sequence of chromosome of Haliscomenobacter hydrossis DSM 1100.</title>
        <authorList>
            <consortium name="US DOE Joint Genome Institute (JGI-PGF)"/>
            <person name="Lucas S."/>
            <person name="Han J."/>
            <person name="Lapidus A."/>
            <person name="Bruce D."/>
            <person name="Goodwin L."/>
            <person name="Pitluck S."/>
            <person name="Peters L."/>
            <person name="Kyrpides N."/>
            <person name="Mavromatis K."/>
            <person name="Ivanova N."/>
            <person name="Ovchinnikova G."/>
            <person name="Pagani I."/>
            <person name="Daligault H."/>
            <person name="Detter J.C."/>
            <person name="Han C."/>
            <person name="Land M."/>
            <person name="Hauser L."/>
            <person name="Markowitz V."/>
            <person name="Cheng J.-F."/>
            <person name="Hugenholtz P."/>
            <person name="Woyke T."/>
            <person name="Wu D."/>
            <person name="Verbarg S."/>
            <person name="Frueling A."/>
            <person name="Brambilla E."/>
            <person name="Klenk H.-P."/>
            <person name="Eisen J.A."/>
        </authorList>
    </citation>
    <scope>NUCLEOTIDE SEQUENCE</scope>
    <source>
        <strain>DSM 1100</strain>
    </source>
</reference>
<dbReference type="GO" id="GO:0015562">
    <property type="term" value="F:efflux transmembrane transporter activity"/>
    <property type="evidence" value="ECO:0007669"/>
    <property type="project" value="InterPro"/>
</dbReference>
<dbReference type="Gene3D" id="1.20.1600.10">
    <property type="entry name" value="Outer membrane efflux proteins (OEP)"/>
    <property type="match status" value="1"/>
</dbReference>
<dbReference type="AlphaFoldDB" id="F4L280"/>
<dbReference type="HOGENOM" id="CLU_701774_0_0_10"/>
<dbReference type="EMBL" id="CP002691">
    <property type="protein sequence ID" value="AEE51687.1"/>
    <property type="molecule type" value="Genomic_DNA"/>
</dbReference>
<dbReference type="eggNOG" id="COG1538">
    <property type="taxonomic scope" value="Bacteria"/>
</dbReference>
<sequence length="394" mass="45528">MSRISILIQLLILLLVVNIQGQSNIENVLASIEKNNKTLGSQRQYWEAKKLEYKTGLTLPNPTVQGQYLIGSPATAGNQTDFFAVQPFDFPSVYKKRKALAQAQGALSGNKLAELRKDILLEAKLSCLELVYRQQLRQHLNRRRRSLEALQRDFETKLRQGEGNILNVNKVKLQLLETQQLERENTSAEVRLQTYLRELNGGSVVVFVDTLYPALPAEQSFEQLEQAAEIVDPLLKSLHEEQQIAQQQLGLSKSWRLPKFELGYHYQSILGQRFNGLHVGLSLPLWEHKYRREQQEAQVQFSDLQLLTHRNEHYHELKALYEEQRALQEMLQQYNTALSGIQSIALLDKALALGEISTAEYFLEWSLYQNAQLRQLETEWAFQQVIARLNKYRL</sequence>
<dbReference type="SUPFAM" id="SSF56954">
    <property type="entry name" value="Outer membrane efflux proteins (OEP)"/>
    <property type="match status" value="1"/>
</dbReference>
<organism evidence="1 2">
    <name type="scientific">Haliscomenobacter hydrossis (strain ATCC 27775 / DSM 1100 / LMG 10767 / O)</name>
    <dbReference type="NCBI Taxonomy" id="760192"/>
    <lineage>
        <taxon>Bacteria</taxon>
        <taxon>Pseudomonadati</taxon>
        <taxon>Bacteroidota</taxon>
        <taxon>Saprospiria</taxon>
        <taxon>Saprospirales</taxon>
        <taxon>Haliscomenobacteraceae</taxon>
        <taxon>Haliscomenobacter</taxon>
    </lineage>
</organism>
<proteinExistence type="predicted"/>
<evidence type="ECO:0000313" key="1">
    <source>
        <dbReference type="EMBL" id="AEE51687.1"/>
    </source>
</evidence>
<protein>
    <submittedName>
        <fullName evidence="1">Outer membrane efflux protein</fullName>
    </submittedName>
</protein>
<dbReference type="KEGG" id="hhy:Halhy_3835"/>